<dbReference type="Pfam" id="PF00213">
    <property type="entry name" value="OSCP"/>
    <property type="match status" value="1"/>
</dbReference>
<protein>
    <recommendedName>
        <fullName evidence="7">ATP synthase subunit delta</fullName>
    </recommendedName>
    <alternativeName>
        <fullName evidence="7">ATP synthase F(1) sector subunit delta</fullName>
    </alternativeName>
    <alternativeName>
        <fullName evidence="7">F-type ATPase subunit delta</fullName>
        <shortName evidence="7">F-ATPase subunit delta</shortName>
    </alternativeName>
</protein>
<comment type="function">
    <text evidence="7">This protein is part of the stalk that links CF(0) to CF(1). It either transmits conformational changes from CF(0) to CF(1) or is implicated in proton conduction.</text>
</comment>
<accession>A0A2Z4FM27</accession>
<dbReference type="NCBIfam" id="TIGR01145">
    <property type="entry name" value="ATP_synt_delta"/>
    <property type="match status" value="1"/>
</dbReference>
<evidence type="ECO:0000256" key="6">
    <source>
        <dbReference type="ARBA" id="ARBA00023310"/>
    </source>
</evidence>
<dbReference type="PRINTS" id="PR00125">
    <property type="entry name" value="ATPASEDELTA"/>
</dbReference>
<keyword evidence="8" id="KW-0378">Hydrolase</keyword>
<dbReference type="GO" id="GO:0016787">
    <property type="term" value="F:hydrolase activity"/>
    <property type="evidence" value="ECO:0007669"/>
    <property type="project" value="UniProtKB-KW"/>
</dbReference>
<dbReference type="Proteomes" id="UP000249799">
    <property type="component" value="Chromosome"/>
</dbReference>
<keyword evidence="3 7" id="KW-0375">Hydrogen ion transport</keyword>
<comment type="similarity">
    <text evidence="7">Belongs to the ATPase delta chain family.</text>
</comment>
<evidence type="ECO:0000256" key="5">
    <source>
        <dbReference type="ARBA" id="ARBA00023136"/>
    </source>
</evidence>
<dbReference type="OrthoDB" id="9802471at2"/>
<keyword evidence="5 7" id="KW-0472">Membrane</keyword>
<dbReference type="SUPFAM" id="SSF47928">
    <property type="entry name" value="N-terminal domain of the delta subunit of the F1F0-ATP synthase"/>
    <property type="match status" value="1"/>
</dbReference>
<dbReference type="HAMAP" id="MF_01416">
    <property type="entry name" value="ATP_synth_delta_bact"/>
    <property type="match status" value="1"/>
</dbReference>
<keyword evidence="6 7" id="KW-0066">ATP synthesis</keyword>
<dbReference type="AlphaFoldDB" id="A0A2Z4FM27"/>
<evidence type="ECO:0000313" key="9">
    <source>
        <dbReference type="Proteomes" id="UP000249799"/>
    </source>
</evidence>
<keyword evidence="2 7" id="KW-0813">Transport</keyword>
<dbReference type="GO" id="GO:0005886">
    <property type="term" value="C:plasma membrane"/>
    <property type="evidence" value="ECO:0007669"/>
    <property type="project" value="UniProtKB-SubCell"/>
</dbReference>
<sequence>MAGELVARRYAQALLDIGVERDNCETIREQLNQLAQLLEEVPAFSSVLLNPSLRLSERRDVIRAIADKYKWDPVVRNFSLILLDNHRVDVAGAIARQFGEMVDKRLGNIRAHVTSAVELDATQRAEIKAALVKLTGKNVLLETDTDAEILGGAITRIGSVVYDGSTRSHIERLRQSILAEV</sequence>
<dbReference type="Gene3D" id="1.10.520.20">
    <property type="entry name" value="N-terminal domain of the delta subunit of the F1F0-ATP synthase"/>
    <property type="match status" value="1"/>
</dbReference>
<evidence type="ECO:0000256" key="1">
    <source>
        <dbReference type="ARBA" id="ARBA00004370"/>
    </source>
</evidence>
<gene>
    <name evidence="7 8" type="primary">atpH</name>
    <name evidence="8" type="ORF">DN745_11165</name>
</gene>
<evidence type="ECO:0000256" key="4">
    <source>
        <dbReference type="ARBA" id="ARBA00023065"/>
    </source>
</evidence>
<evidence type="ECO:0000256" key="3">
    <source>
        <dbReference type="ARBA" id="ARBA00022781"/>
    </source>
</evidence>
<dbReference type="InterPro" id="IPR026015">
    <property type="entry name" value="ATP_synth_OSCP/delta_N_sf"/>
</dbReference>
<evidence type="ECO:0000313" key="8">
    <source>
        <dbReference type="EMBL" id="AWV89865.1"/>
    </source>
</evidence>
<dbReference type="EMBL" id="CP030032">
    <property type="protein sequence ID" value="AWV89865.1"/>
    <property type="molecule type" value="Genomic_DNA"/>
</dbReference>
<comment type="subcellular location">
    <subcellularLocation>
        <location evidence="7">Cell membrane</location>
        <topology evidence="7">Peripheral membrane protein</topology>
    </subcellularLocation>
    <subcellularLocation>
        <location evidence="1">Membrane</location>
    </subcellularLocation>
</comment>
<keyword evidence="4 7" id="KW-0406">Ion transport</keyword>
<evidence type="ECO:0000256" key="7">
    <source>
        <dbReference type="HAMAP-Rule" id="MF_01416"/>
    </source>
</evidence>
<comment type="function">
    <text evidence="7">F(1)F(0) ATP synthase produces ATP from ADP in the presence of a proton or sodium gradient. F-type ATPases consist of two structural domains, F(1) containing the extramembraneous catalytic core and F(0) containing the membrane proton channel, linked together by a central stalk and a peripheral stalk. During catalysis, ATP synthesis in the catalytic domain of F(1) is coupled via a rotary mechanism of the central stalk subunits to proton translocation.</text>
</comment>
<proteinExistence type="inferred from homology"/>
<evidence type="ECO:0000256" key="2">
    <source>
        <dbReference type="ARBA" id="ARBA00022448"/>
    </source>
</evidence>
<dbReference type="KEGG" id="bsed:DN745_11165"/>
<organism evidence="8 9">
    <name type="scientific">Bradymonas sediminis</name>
    <dbReference type="NCBI Taxonomy" id="1548548"/>
    <lineage>
        <taxon>Bacteria</taxon>
        <taxon>Deltaproteobacteria</taxon>
        <taxon>Bradymonadales</taxon>
        <taxon>Bradymonadaceae</taxon>
        <taxon>Bradymonas</taxon>
    </lineage>
</organism>
<reference evidence="8 9" key="1">
    <citation type="submission" date="2018-06" db="EMBL/GenBank/DDBJ databases">
        <title>Lujinxingia sediminis gen. nov. sp. nov., a new facultative anaerobic member of the class Deltaproteobacteria, and proposal of Lujinxingaceae fam. nov.</title>
        <authorList>
            <person name="Guo L.-Y."/>
            <person name="Li C.-M."/>
            <person name="Wang S."/>
            <person name="Du Z.-J."/>
        </authorList>
    </citation>
    <scope>NUCLEOTIDE SEQUENCE [LARGE SCALE GENOMIC DNA]</scope>
    <source>
        <strain evidence="8 9">FA350</strain>
    </source>
</reference>
<dbReference type="GO" id="GO:0045259">
    <property type="term" value="C:proton-transporting ATP synthase complex"/>
    <property type="evidence" value="ECO:0007669"/>
    <property type="project" value="UniProtKB-KW"/>
</dbReference>
<dbReference type="InterPro" id="IPR000711">
    <property type="entry name" value="ATPase_OSCP/dsu"/>
</dbReference>
<name>A0A2Z4FM27_9DELT</name>
<dbReference type="PANTHER" id="PTHR11910">
    <property type="entry name" value="ATP SYNTHASE DELTA CHAIN"/>
    <property type="match status" value="1"/>
</dbReference>
<keyword evidence="9" id="KW-1185">Reference proteome</keyword>
<keyword evidence="7" id="KW-0139">CF(1)</keyword>
<dbReference type="RefSeq" id="WP_111334854.1">
    <property type="nucleotide sequence ID" value="NZ_CP030032.1"/>
</dbReference>
<keyword evidence="7" id="KW-1003">Cell membrane</keyword>
<dbReference type="GO" id="GO:0046933">
    <property type="term" value="F:proton-transporting ATP synthase activity, rotational mechanism"/>
    <property type="evidence" value="ECO:0007669"/>
    <property type="project" value="UniProtKB-UniRule"/>
</dbReference>